<keyword evidence="1 6" id="KW-0436">Ligase</keyword>
<gene>
    <name evidence="6" type="ORF">IPN02_07325</name>
</gene>
<dbReference type="SUPFAM" id="SSF51735">
    <property type="entry name" value="NAD(P)-binding Rossmann-fold domains"/>
    <property type="match status" value="1"/>
</dbReference>
<dbReference type="PANTHER" id="PTHR43334:SF1">
    <property type="entry name" value="3-HYDROXYPROPIONATE--COA LIGASE [ADP-FORMING]"/>
    <property type="match status" value="1"/>
</dbReference>
<dbReference type="SUPFAM" id="SSF52210">
    <property type="entry name" value="Succinyl-CoA synthetase domains"/>
    <property type="match status" value="2"/>
</dbReference>
<dbReference type="Gene3D" id="3.30.1490.20">
    <property type="entry name" value="ATP-grasp fold, A domain"/>
    <property type="match status" value="1"/>
</dbReference>
<evidence type="ECO:0000256" key="3">
    <source>
        <dbReference type="ARBA" id="ARBA00022840"/>
    </source>
</evidence>
<comment type="caution">
    <text evidence="6">The sequence shown here is derived from an EMBL/GenBank/DDBJ whole genome shotgun (WGS) entry which is preliminary data.</text>
</comment>
<dbReference type="PANTHER" id="PTHR43334">
    <property type="entry name" value="ACETATE--COA LIGASE [ADP-FORMING]"/>
    <property type="match status" value="1"/>
</dbReference>
<name>A0A936NAE6_9ACTN</name>
<evidence type="ECO:0000313" key="6">
    <source>
        <dbReference type="EMBL" id="MBK9296645.1"/>
    </source>
</evidence>
<dbReference type="EMBL" id="JADJZA010000003">
    <property type="protein sequence ID" value="MBK9296645.1"/>
    <property type="molecule type" value="Genomic_DNA"/>
</dbReference>
<keyword evidence="2" id="KW-0547">Nucleotide-binding</keyword>
<evidence type="ECO:0000313" key="7">
    <source>
        <dbReference type="Proteomes" id="UP000727993"/>
    </source>
</evidence>
<keyword evidence="3" id="KW-0067">ATP-binding</keyword>
<dbReference type="Pfam" id="PF13380">
    <property type="entry name" value="CoA_binding_2"/>
    <property type="match status" value="1"/>
</dbReference>
<dbReference type="SUPFAM" id="SSF56059">
    <property type="entry name" value="Glutathione synthetase ATP-binding domain-like"/>
    <property type="match status" value="1"/>
</dbReference>
<dbReference type="AlphaFoldDB" id="A0A936NAE6"/>
<dbReference type="Pfam" id="PF13549">
    <property type="entry name" value="ATP-grasp_5"/>
    <property type="match status" value="1"/>
</dbReference>
<dbReference type="InterPro" id="IPR032875">
    <property type="entry name" value="Succ_CoA_lig_flav_dom"/>
</dbReference>
<reference evidence="6 7" key="1">
    <citation type="submission" date="2020-10" db="EMBL/GenBank/DDBJ databases">
        <title>Connecting structure to function with the recovery of over 1000 high-quality activated sludge metagenome-assembled genomes encoding full-length rRNA genes using long-read sequencing.</title>
        <authorList>
            <person name="Singleton C.M."/>
            <person name="Petriglieri F."/>
            <person name="Kristensen J.M."/>
            <person name="Kirkegaard R.H."/>
            <person name="Michaelsen T.Y."/>
            <person name="Andersen M.H."/>
            <person name="Karst S.M."/>
            <person name="Dueholm M.S."/>
            <person name="Nielsen P.H."/>
            <person name="Albertsen M."/>
        </authorList>
    </citation>
    <scope>NUCLEOTIDE SEQUENCE [LARGE SCALE GENOMIC DNA]</scope>
    <source>
        <strain evidence="6">Lyne_18-Q3-R50-59_MAXAC.006</strain>
    </source>
</reference>
<dbReference type="Gene3D" id="3.30.470.20">
    <property type="entry name" value="ATP-grasp fold, B domain"/>
    <property type="match status" value="1"/>
</dbReference>
<dbReference type="InterPro" id="IPR013815">
    <property type="entry name" value="ATP_grasp_subdomain_1"/>
</dbReference>
<dbReference type="InterPro" id="IPR051538">
    <property type="entry name" value="Acyl-CoA_Synth/Transferase"/>
</dbReference>
<sequence length="708" mass="72511">MINGLFSPGSIAVAGASRDRRAVGRRILDALVEGPFEGPVYAINPAATHVGSVPAHPSLSAIGKPVDLVVVAVPAKLVHEVVAEAADVGAGHVVVVSAGFAESGDEGRAAQDELAALVAERGMRLVGPNCLGVLATDPEVNMNASFAPEMPPVGNFGLASQSGALGIAIIELARRLGLGLSNFVSLGNQADITVSDLIEFWGTDPATGAGLLYLESFTDPARFRQVATETSRQLPLVMVKSGTTSAGSRAASSHTAALAGSDTAVEALLEQSGVIRAASLEHMFGIARILCSQPRPKGRRAAVVTNSGGPGVLCVDALLRANYSVEPLSDEASAELARQLPAAASVGNPIDMLAAAGAAAYRDVTEAVLSLDEVDVLIVIYTPIGLEDDEAVAQAISDGVAAARAKGADGVVLASVVGGEGQHSEPQANGEAGGREVIPTFAFPEDLAPLLGPIGDYCDWLARDLGRVGEPEGCDTEEALRIVTEALSQRGEGWLTVAEARAVLDAVGINLNAGRVVVSAAEARAAADGIGYPVAVTVASTGIVHKSDVGGVHLNLATADEVAKAYQAVSSLTEGTDARLDGALVGAMEDGIELFLGVDRDASFGPLIGFGLGGTSVEVLDDVAFRLAPLTDRDAHDQVRSIRGWKLLAGHRGAPPVDAEAIEDLLARISALVVAVDGIAELDINPFFARPDGVVATDVRILIKEPGR</sequence>
<dbReference type="Proteomes" id="UP000727993">
    <property type="component" value="Unassembled WGS sequence"/>
</dbReference>
<protein>
    <submittedName>
        <fullName evidence="6">Acetate--CoA ligase family protein</fullName>
    </submittedName>
</protein>
<dbReference type="InterPro" id="IPR016102">
    <property type="entry name" value="Succinyl-CoA_synth-like"/>
</dbReference>
<dbReference type="Pfam" id="PF19045">
    <property type="entry name" value="Ligase_CoA_2"/>
    <property type="match status" value="1"/>
</dbReference>
<proteinExistence type="inferred from homology"/>
<comment type="similarity">
    <text evidence="4">In the N-terminal section; belongs to the acetate CoA ligase alpha subunit family.</text>
</comment>
<evidence type="ECO:0000256" key="2">
    <source>
        <dbReference type="ARBA" id="ARBA00022741"/>
    </source>
</evidence>
<dbReference type="SMART" id="SM00881">
    <property type="entry name" value="CoA_binding"/>
    <property type="match status" value="1"/>
</dbReference>
<dbReference type="Gene3D" id="3.40.50.720">
    <property type="entry name" value="NAD(P)-binding Rossmann-like Domain"/>
    <property type="match status" value="1"/>
</dbReference>
<dbReference type="GO" id="GO:0005524">
    <property type="term" value="F:ATP binding"/>
    <property type="evidence" value="ECO:0007669"/>
    <property type="project" value="UniProtKB-KW"/>
</dbReference>
<dbReference type="GO" id="GO:0043758">
    <property type="term" value="F:acetate-CoA ligase (ADP-forming) activity"/>
    <property type="evidence" value="ECO:0007669"/>
    <property type="project" value="InterPro"/>
</dbReference>
<evidence type="ECO:0000256" key="4">
    <source>
        <dbReference type="ARBA" id="ARBA00060888"/>
    </source>
</evidence>
<evidence type="ECO:0000256" key="1">
    <source>
        <dbReference type="ARBA" id="ARBA00022598"/>
    </source>
</evidence>
<organism evidence="6 7">
    <name type="scientific">Candidatus Neomicrothrix subdominans</name>
    <dbReference type="NCBI Taxonomy" id="2954438"/>
    <lineage>
        <taxon>Bacteria</taxon>
        <taxon>Bacillati</taxon>
        <taxon>Actinomycetota</taxon>
        <taxon>Acidimicrobiia</taxon>
        <taxon>Acidimicrobiales</taxon>
        <taxon>Microthrixaceae</taxon>
        <taxon>Candidatus Neomicrothrix</taxon>
    </lineage>
</organism>
<dbReference type="Gene3D" id="3.40.50.261">
    <property type="entry name" value="Succinyl-CoA synthetase domains"/>
    <property type="match status" value="2"/>
</dbReference>
<feature type="domain" description="CoA-binding" evidence="5">
    <location>
        <begin position="5"/>
        <end position="100"/>
    </location>
</feature>
<dbReference type="InterPro" id="IPR043938">
    <property type="entry name" value="Ligase_CoA_dom"/>
</dbReference>
<accession>A0A936NAE6</accession>
<dbReference type="InterPro" id="IPR036291">
    <property type="entry name" value="NAD(P)-bd_dom_sf"/>
</dbReference>
<dbReference type="InterPro" id="IPR003781">
    <property type="entry name" value="CoA-bd"/>
</dbReference>
<dbReference type="Pfam" id="PF13607">
    <property type="entry name" value="Succ_CoA_lig"/>
    <property type="match status" value="1"/>
</dbReference>
<evidence type="ECO:0000259" key="5">
    <source>
        <dbReference type="SMART" id="SM00881"/>
    </source>
</evidence>
<dbReference type="FunFam" id="3.30.1490.20:FF:000020">
    <property type="entry name" value="Protein lysine acetyltransferase"/>
    <property type="match status" value="1"/>
</dbReference>